<keyword evidence="2 3" id="KW-0694">RNA-binding</keyword>
<comment type="subcellular location">
    <subcellularLocation>
        <location evidence="3">Cytoplasm</location>
    </subcellularLocation>
    <text evidence="3">The tmRNA-SmpB complex associates with stalled 70S ribosomes.</text>
</comment>
<dbReference type="GO" id="GO:0005829">
    <property type="term" value="C:cytosol"/>
    <property type="evidence" value="ECO:0007669"/>
    <property type="project" value="TreeGrafter"/>
</dbReference>
<evidence type="ECO:0000256" key="1">
    <source>
        <dbReference type="ARBA" id="ARBA00022490"/>
    </source>
</evidence>
<dbReference type="CDD" id="cd09294">
    <property type="entry name" value="SmpB"/>
    <property type="match status" value="1"/>
</dbReference>
<dbReference type="GO" id="GO:0070930">
    <property type="term" value="P:trans-translation-dependent protein tagging"/>
    <property type="evidence" value="ECO:0007669"/>
    <property type="project" value="TreeGrafter"/>
</dbReference>
<dbReference type="NCBIfam" id="TIGR00086">
    <property type="entry name" value="smpB"/>
    <property type="match status" value="1"/>
</dbReference>
<dbReference type="HAMAP" id="MF_00023">
    <property type="entry name" value="SmpB"/>
    <property type="match status" value="1"/>
</dbReference>
<evidence type="ECO:0000256" key="3">
    <source>
        <dbReference type="HAMAP-Rule" id="MF_00023"/>
    </source>
</evidence>
<dbReference type="PROSITE" id="PS01317">
    <property type="entry name" value="SSRP"/>
    <property type="match status" value="1"/>
</dbReference>
<dbReference type="InterPro" id="IPR023620">
    <property type="entry name" value="SmpB"/>
</dbReference>
<dbReference type="PANTHER" id="PTHR30308">
    <property type="entry name" value="TMRNA-BINDING COMPONENT OF TRANS-TRANSLATION TAGGING COMPLEX"/>
    <property type="match status" value="1"/>
</dbReference>
<evidence type="ECO:0000256" key="2">
    <source>
        <dbReference type="ARBA" id="ARBA00022884"/>
    </source>
</evidence>
<dbReference type="InterPro" id="IPR000037">
    <property type="entry name" value="SsrA-bd_prot"/>
</dbReference>
<dbReference type="Gene3D" id="2.40.280.10">
    <property type="match status" value="1"/>
</dbReference>
<keyword evidence="1 3" id="KW-0963">Cytoplasm</keyword>
<comment type="function">
    <text evidence="3">Required for rescue of stalled ribosomes mediated by trans-translation. Binds to transfer-messenger RNA (tmRNA), required for stable association of tmRNA with ribosomes. tmRNA and SmpB together mimic tRNA shape, replacing the anticodon stem-loop with SmpB. tmRNA is encoded by the ssrA gene; the 2 termini fold to resemble tRNA(Ala) and it encodes a 'tag peptide', a short internal open reading frame. During trans-translation Ala-aminoacylated tmRNA acts like a tRNA, entering the A-site of stalled ribosomes, displacing the stalled mRNA. The ribosome then switches to translate the ORF on the tmRNA; the nascent peptide is terminated with the 'tag peptide' encoded by the tmRNA and targeted for degradation. The ribosome is freed to recommence translation, which seems to be the essential function of trans-translation.</text>
</comment>
<gene>
    <name evidence="3" type="primary">smpB</name>
    <name evidence="4" type="ORF">A3F34_00120</name>
</gene>
<sequence length="148" mass="17171">MKVLNKNVLREFDLLDKYETGIALIGSEVKAIRTRGIKLDNAFVKIVGNEVSLINAEIPIYEYADPEFYDSNRTRKLLLHKKEILKLQGKLSQKPNLTIVPVSCYNRGSLIKLEIALARGKKLWEQKKVEKNKTEKRRIEKELKDYRG</sequence>
<comment type="caution">
    <text evidence="4">The sequence shown here is derived from an EMBL/GenBank/DDBJ whole genome shotgun (WGS) entry which is preliminary data.</text>
</comment>
<accession>A0A1F7I505</accession>
<comment type="similarity">
    <text evidence="3">Belongs to the SmpB family.</text>
</comment>
<dbReference type="GO" id="GO:0070929">
    <property type="term" value="P:trans-translation"/>
    <property type="evidence" value="ECO:0007669"/>
    <property type="project" value="UniProtKB-UniRule"/>
</dbReference>
<dbReference type="Pfam" id="PF01668">
    <property type="entry name" value="SmpB"/>
    <property type="match status" value="1"/>
</dbReference>
<protein>
    <recommendedName>
        <fullName evidence="3">SsrA-binding protein</fullName>
    </recommendedName>
    <alternativeName>
        <fullName evidence="3">Small protein B</fullName>
    </alternativeName>
</protein>
<evidence type="ECO:0000313" key="5">
    <source>
        <dbReference type="Proteomes" id="UP000179024"/>
    </source>
</evidence>
<dbReference type="Proteomes" id="UP000179024">
    <property type="component" value="Unassembled WGS sequence"/>
</dbReference>
<evidence type="ECO:0000313" key="4">
    <source>
        <dbReference type="EMBL" id="OGK38455.1"/>
    </source>
</evidence>
<dbReference type="PANTHER" id="PTHR30308:SF2">
    <property type="entry name" value="SSRA-BINDING PROTEIN"/>
    <property type="match status" value="1"/>
</dbReference>
<dbReference type="GO" id="GO:0003723">
    <property type="term" value="F:RNA binding"/>
    <property type="evidence" value="ECO:0007669"/>
    <property type="project" value="UniProtKB-UniRule"/>
</dbReference>
<reference evidence="4 5" key="1">
    <citation type="journal article" date="2016" name="Nat. Commun.">
        <title>Thousands of microbial genomes shed light on interconnected biogeochemical processes in an aquifer system.</title>
        <authorList>
            <person name="Anantharaman K."/>
            <person name="Brown C.T."/>
            <person name="Hug L.A."/>
            <person name="Sharon I."/>
            <person name="Castelle C.J."/>
            <person name="Probst A.J."/>
            <person name="Thomas B.C."/>
            <person name="Singh A."/>
            <person name="Wilkins M.J."/>
            <person name="Karaoz U."/>
            <person name="Brodie E.L."/>
            <person name="Williams K.H."/>
            <person name="Hubbard S.S."/>
            <person name="Banfield J.F."/>
        </authorList>
    </citation>
    <scope>NUCLEOTIDE SEQUENCE [LARGE SCALE GENOMIC DNA]</scope>
</reference>
<dbReference type="AlphaFoldDB" id="A0A1F7I505"/>
<organism evidence="4 5">
    <name type="scientific">Candidatus Roizmanbacteria bacterium RIFCSPHIGHO2_12_FULL_44_10</name>
    <dbReference type="NCBI Taxonomy" id="1802054"/>
    <lineage>
        <taxon>Bacteria</taxon>
        <taxon>Candidatus Roizmaniibacteriota</taxon>
    </lineage>
</organism>
<proteinExistence type="inferred from homology"/>
<dbReference type="SUPFAM" id="SSF74982">
    <property type="entry name" value="Small protein B (SmpB)"/>
    <property type="match status" value="1"/>
</dbReference>
<dbReference type="EMBL" id="MGAE01000057">
    <property type="protein sequence ID" value="OGK38455.1"/>
    <property type="molecule type" value="Genomic_DNA"/>
</dbReference>
<dbReference type="InterPro" id="IPR020081">
    <property type="entry name" value="SsrA-bd_prot_CS"/>
</dbReference>
<dbReference type="NCBIfam" id="NF003843">
    <property type="entry name" value="PRK05422.1"/>
    <property type="match status" value="1"/>
</dbReference>
<name>A0A1F7I505_9BACT</name>